<evidence type="ECO:0000313" key="4">
    <source>
        <dbReference type="EMBL" id="BBH93940.1"/>
    </source>
</evidence>
<dbReference type="AlphaFoldDB" id="A0A455T273"/>
<gene>
    <name evidence="4" type="ORF">KTA_21390</name>
</gene>
<dbReference type="EMBL" id="AP019377">
    <property type="protein sequence ID" value="BBH93940.1"/>
    <property type="molecule type" value="Genomic_DNA"/>
</dbReference>
<evidence type="ECO:0000256" key="1">
    <source>
        <dbReference type="ARBA" id="ARBA00093462"/>
    </source>
</evidence>
<dbReference type="Gene3D" id="1.10.10.630">
    <property type="entry name" value="DnaD domain-like"/>
    <property type="match status" value="1"/>
</dbReference>
<dbReference type="NCBIfam" id="TIGR01446">
    <property type="entry name" value="DnaD_dom"/>
    <property type="match status" value="1"/>
</dbReference>
<organism evidence="4">
    <name type="scientific">Thermogemmatispora argillosa</name>
    <dbReference type="NCBI Taxonomy" id="2045280"/>
    <lineage>
        <taxon>Bacteria</taxon>
        <taxon>Bacillati</taxon>
        <taxon>Chloroflexota</taxon>
        <taxon>Ktedonobacteria</taxon>
        <taxon>Thermogemmatisporales</taxon>
        <taxon>Thermogemmatisporaceae</taxon>
        <taxon>Thermogemmatispora</taxon>
    </lineage>
</organism>
<dbReference type="PANTHER" id="PTHR37293">
    <property type="entry name" value="PHAGE REPLICATION PROTEIN-RELATED"/>
    <property type="match status" value="1"/>
</dbReference>
<dbReference type="InterPro" id="IPR053162">
    <property type="entry name" value="DnaD"/>
</dbReference>
<dbReference type="InterPro" id="IPR006343">
    <property type="entry name" value="DnaB/C_C"/>
</dbReference>
<dbReference type="PANTHER" id="PTHR37293:SF6">
    <property type="entry name" value="DNA REPLICATION PROTEIN DNAD"/>
    <property type="match status" value="1"/>
</dbReference>
<proteinExistence type="inferred from homology"/>
<evidence type="ECO:0000259" key="3">
    <source>
        <dbReference type="Pfam" id="PF07261"/>
    </source>
</evidence>
<dbReference type="InterPro" id="IPR034829">
    <property type="entry name" value="DnaD-like_sf"/>
</dbReference>
<evidence type="ECO:0000256" key="2">
    <source>
        <dbReference type="SAM" id="MobiDB-lite"/>
    </source>
</evidence>
<protein>
    <recommendedName>
        <fullName evidence="3">DnaB/C C-terminal domain-containing protein</fullName>
    </recommendedName>
</protein>
<feature type="compositionally biased region" description="Low complexity" evidence="2">
    <location>
        <begin position="154"/>
        <end position="169"/>
    </location>
</feature>
<dbReference type="SUPFAM" id="SSF158499">
    <property type="entry name" value="DnaD domain-like"/>
    <property type="match status" value="1"/>
</dbReference>
<feature type="domain" description="DnaB/C C-terminal" evidence="3">
    <location>
        <begin position="204"/>
        <end position="261"/>
    </location>
</feature>
<comment type="similarity">
    <text evidence="1">Belongs to the DnaB/DnaD family.</text>
</comment>
<feature type="region of interest" description="Disordered" evidence="2">
    <location>
        <begin position="147"/>
        <end position="169"/>
    </location>
</feature>
<accession>A0A455T273</accession>
<reference evidence="4" key="1">
    <citation type="submission" date="2018-12" db="EMBL/GenBank/DDBJ databases">
        <title>Novel natural products biosynthetic potential of the class Ktedonobacteria.</title>
        <authorList>
            <person name="Zheng Y."/>
            <person name="Saitou A."/>
            <person name="Wang C.M."/>
            <person name="Toyoda A."/>
            <person name="Minakuchi Y."/>
            <person name="Sekiguchi Y."/>
            <person name="Ueda K."/>
            <person name="Takano H."/>
            <person name="Sakai Y."/>
            <person name="Yokota A."/>
            <person name="Yabe S."/>
        </authorList>
    </citation>
    <scope>NUCLEOTIDE SEQUENCE</scope>
    <source>
        <strain evidence="4">A3-2</strain>
    </source>
</reference>
<name>A0A455T273_9CHLR</name>
<dbReference type="Pfam" id="PF07261">
    <property type="entry name" value="DnaB_2"/>
    <property type="match status" value="1"/>
</dbReference>
<sequence>MTSFAGFPSGKNPYVPVPEVFFRSLLPEIEDVAELKVTLHLFWLLAQKRGEPRCVSEPELLNDRVLLKSLKRRGDPRPPEERVRQGLEKAVARGTILRVYLKVLAEDGSEDEVIGWYFFNTARSRRVVAELQGSELIPVRLLDVGQRRSESEQTQRQPQGSLASSAPAASTLSSAPVATSFARAGHGQNQHLHIEIERPNIFVLYEQNIGLLSPLIADELRDAAERYPPEWIEAAFREAVEHNKRNWRYIRAILRRWETEGR</sequence>